<keyword evidence="2" id="KW-1185">Reference proteome</keyword>
<proteinExistence type="predicted"/>
<accession>A0ABT6BDQ5</accession>
<dbReference type="EMBL" id="JARJJS010000004">
    <property type="protein sequence ID" value="MDF4026288.1"/>
    <property type="molecule type" value="Genomic_DNA"/>
</dbReference>
<name>A0ABT6BDQ5_9GAMM</name>
<sequence length="219" mass="23608">MVQASLRPSVRGSTFVRLLARLTDADPAPVGGSVSDRLGMWLDWKQAIGLSSALEGKLPEPVEGVGAFDAAVEAECAQARVTLVEAIEAERGREMPPGADVAAFRARYLRHQRAIQAATGSLRGRLRDLLAAGSPEAARLAEVDAFMESTLSPREHRLMAGVPTLLGDRFERLRAGAAEGDLAWLDIFRRDMQDVLLAELDVRFQPVEGLLAALRGING</sequence>
<dbReference type="InterPro" id="IPR021783">
    <property type="entry name" value="DUF3348"/>
</dbReference>
<dbReference type="Pfam" id="PF11828">
    <property type="entry name" value="DUF3348"/>
    <property type="match status" value="1"/>
</dbReference>
<organism evidence="1 2">
    <name type="scientific">Luteibacter sahnii</name>
    <dbReference type="NCBI Taxonomy" id="3021977"/>
    <lineage>
        <taxon>Bacteria</taxon>
        <taxon>Pseudomonadati</taxon>
        <taxon>Pseudomonadota</taxon>
        <taxon>Gammaproteobacteria</taxon>
        <taxon>Lysobacterales</taxon>
        <taxon>Rhodanobacteraceae</taxon>
        <taxon>Luteibacter</taxon>
    </lineage>
</organism>
<evidence type="ECO:0000313" key="1">
    <source>
        <dbReference type="EMBL" id="MDF4026288.1"/>
    </source>
</evidence>
<gene>
    <name evidence="1" type="ORF">P3W24_15040</name>
</gene>
<dbReference type="RefSeq" id="WP_320551402.1">
    <property type="nucleotide sequence ID" value="NZ_JAQLOK010000003.1"/>
</dbReference>
<reference evidence="1 2" key="1">
    <citation type="journal article" date="2024" name="Curr. Microbiol.">
        <title>Luteibacter sahnii sp. nov., A Novel Yellow-Colored Xanthomonadin Pigment Producing Probiotic Bacterium from Healthy Rice Seed Microbiome.</title>
        <authorList>
            <person name="Jaiswal G."/>
            <person name="Rana R."/>
            <person name="Nayak P.K."/>
            <person name="Chouhan R."/>
            <person name="Gandhi S.G."/>
            <person name="Patel H.K."/>
            <person name="Patil P.B."/>
        </authorList>
    </citation>
    <scope>NUCLEOTIDE SEQUENCE [LARGE SCALE GENOMIC DNA]</scope>
    <source>
        <strain evidence="1 2">PPL201</strain>
    </source>
</reference>
<evidence type="ECO:0000313" key="2">
    <source>
        <dbReference type="Proteomes" id="UP001528850"/>
    </source>
</evidence>
<dbReference type="Proteomes" id="UP001528850">
    <property type="component" value="Unassembled WGS sequence"/>
</dbReference>
<comment type="caution">
    <text evidence="1">The sequence shown here is derived from an EMBL/GenBank/DDBJ whole genome shotgun (WGS) entry which is preliminary data.</text>
</comment>
<protein>
    <submittedName>
        <fullName evidence="1">DUF3348 domain-containing protein</fullName>
    </submittedName>
</protein>